<feature type="compositionally biased region" description="Pro residues" evidence="1">
    <location>
        <begin position="75"/>
        <end position="86"/>
    </location>
</feature>
<proteinExistence type="predicted"/>
<feature type="compositionally biased region" description="Low complexity" evidence="1">
    <location>
        <begin position="48"/>
        <end position="60"/>
    </location>
</feature>
<keyword evidence="3" id="KW-1185">Reference proteome</keyword>
<evidence type="ECO:0000313" key="3">
    <source>
        <dbReference type="Proteomes" id="UP001189429"/>
    </source>
</evidence>
<gene>
    <name evidence="2" type="ORF">PCOR1329_LOCUS82811</name>
</gene>
<feature type="region of interest" description="Disordered" evidence="1">
    <location>
        <begin position="239"/>
        <end position="262"/>
    </location>
</feature>
<evidence type="ECO:0000313" key="2">
    <source>
        <dbReference type="EMBL" id="CAK0907995.1"/>
    </source>
</evidence>
<feature type="region of interest" description="Disordered" evidence="1">
    <location>
        <begin position="14"/>
        <end position="35"/>
    </location>
</feature>
<feature type="region of interest" description="Disordered" evidence="1">
    <location>
        <begin position="47"/>
        <end position="146"/>
    </location>
</feature>
<name>A0ABN9Y9V3_9DINO</name>
<organism evidence="2 3">
    <name type="scientific">Prorocentrum cordatum</name>
    <dbReference type="NCBI Taxonomy" id="2364126"/>
    <lineage>
        <taxon>Eukaryota</taxon>
        <taxon>Sar</taxon>
        <taxon>Alveolata</taxon>
        <taxon>Dinophyceae</taxon>
        <taxon>Prorocentrales</taxon>
        <taxon>Prorocentraceae</taxon>
        <taxon>Prorocentrum</taxon>
    </lineage>
</organism>
<sequence length="353" mass="38439">LWLEEAASPLARACPREAARRPSRPPWPARSPSCACWCRRPPRRRSAWRAASVGRSARPAAEPPPLPARNRARPPRGPPAPAGPPPRRSRRARWPARPPRRRGALRRPRRRGPGVCPTRDGGRRLLHAERHRHESQGGRDQGVSRRRALCCSPSTCSRGADMRRQDVSVCGLRGPSQGPRAVARDDGGRCESRSRGWGPAYWASTARASTTSGRPWGTLRPSPALCRWRPAGAALSPPSPYIGRASVRPHHPRGCAPRKPGREGSLIRACPPLAKVWGWHGLFRTEGLPLSLWKIVRASTVMASTALSPPGARVGGPGPPMRFFALSPLAATCDDADAIVASARAPSHDRFRE</sequence>
<reference evidence="2" key="1">
    <citation type="submission" date="2023-10" db="EMBL/GenBank/DDBJ databases">
        <authorList>
            <person name="Chen Y."/>
            <person name="Shah S."/>
            <person name="Dougan E. K."/>
            <person name="Thang M."/>
            <person name="Chan C."/>
        </authorList>
    </citation>
    <scope>NUCLEOTIDE SEQUENCE [LARGE SCALE GENOMIC DNA]</scope>
</reference>
<evidence type="ECO:0000256" key="1">
    <source>
        <dbReference type="SAM" id="MobiDB-lite"/>
    </source>
</evidence>
<comment type="caution">
    <text evidence="2">The sequence shown here is derived from an EMBL/GenBank/DDBJ whole genome shotgun (WGS) entry which is preliminary data.</text>
</comment>
<accession>A0ABN9Y9V3</accession>
<protein>
    <submittedName>
        <fullName evidence="2">Uncharacterized protein</fullName>
    </submittedName>
</protein>
<feature type="compositionally biased region" description="Basic residues" evidence="1">
    <location>
        <begin position="87"/>
        <end position="112"/>
    </location>
</feature>
<dbReference type="Proteomes" id="UP001189429">
    <property type="component" value="Unassembled WGS sequence"/>
</dbReference>
<feature type="non-terminal residue" evidence="2">
    <location>
        <position position="1"/>
    </location>
</feature>
<dbReference type="EMBL" id="CAUYUJ010021945">
    <property type="protein sequence ID" value="CAK0907995.1"/>
    <property type="molecule type" value="Genomic_DNA"/>
</dbReference>
<feature type="compositionally biased region" description="Basic and acidic residues" evidence="1">
    <location>
        <begin position="120"/>
        <end position="137"/>
    </location>
</feature>